<dbReference type="PANTHER" id="PTHR10388">
    <property type="entry name" value="EUKARYOTIC TRANSLATION INITIATION FACTOR SUI1"/>
    <property type="match status" value="1"/>
</dbReference>
<dbReference type="GO" id="GO:0003743">
    <property type="term" value="F:translation initiation factor activity"/>
    <property type="evidence" value="ECO:0007669"/>
    <property type="project" value="InterPro"/>
</dbReference>
<evidence type="ECO:0000256" key="2">
    <source>
        <dbReference type="ARBA" id="ARBA00005422"/>
    </source>
</evidence>
<sequence>MLDELNLRIVGDDPFAYEDNFSGTRAAKSKGAYVHLRIHKRKGKKCLTTVEGLNPEELNLENILKEFKKGLCCNGNVVQDKELGKVIQLQGDQRKNVLDSLVKAGVSDKEDIKIHGY</sequence>
<feature type="domain" description="SUI1" evidence="4">
    <location>
        <begin position="34"/>
        <end position="105"/>
    </location>
</feature>
<reference evidence="5 6" key="1">
    <citation type="journal article" date="2018" name="Science">
        <title>The opium poppy genome and morphinan production.</title>
        <authorList>
            <person name="Guo L."/>
            <person name="Winzer T."/>
            <person name="Yang X."/>
            <person name="Li Y."/>
            <person name="Ning Z."/>
            <person name="He Z."/>
            <person name="Teodor R."/>
            <person name="Lu Y."/>
            <person name="Bowser T.A."/>
            <person name="Graham I.A."/>
            <person name="Ye K."/>
        </authorList>
    </citation>
    <scope>NUCLEOTIDE SEQUENCE [LARGE SCALE GENOMIC DNA]</scope>
    <source>
        <strain evidence="6">cv. HN1</strain>
        <tissue evidence="5">Leaves</tissue>
    </source>
</reference>
<name>A0A4Y7IUM9_PAPSO</name>
<proteinExistence type="inferred from homology"/>
<dbReference type="EMBL" id="CM010716">
    <property type="protein sequence ID" value="RZC51451.1"/>
    <property type="molecule type" value="Genomic_DNA"/>
</dbReference>
<dbReference type="SUPFAM" id="SSF55159">
    <property type="entry name" value="eIF1-like"/>
    <property type="match status" value="1"/>
</dbReference>
<dbReference type="InterPro" id="IPR005874">
    <property type="entry name" value="SUI1_euk"/>
</dbReference>
<accession>A0A4Y7IUM9</accession>
<evidence type="ECO:0000259" key="4">
    <source>
        <dbReference type="PROSITE" id="PS50296"/>
    </source>
</evidence>
<comment type="function">
    <text evidence="1">Probably involved in translation.</text>
</comment>
<keyword evidence="6" id="KW-1185">Reference proteome</keyword>
<comment type="similarity">
    <text evidence="2">Belongs to the SUI1 family.</text>
</comment>
<dbReference type="Pfam" id="PF01253">
    <property type="entry name" value="SUI1"/>
    <property type="match status" value="1"/>
</dbReference>
<keyword evidence="3" id="KW-0648">Protein biosynthesis</keyword>
<dbReference type="Gene3D" id="3.30.780.10">
    <property type="entry name" value="SUI1-like domain"/>
    <property type="match status" value="1"/>
</dbReference>
<dbReference type="STRING" id="3469.A0A4Y7IUM9"/>
<evidence type="ECO:0000256" key="3">
    <source>
        <dbReference type="ARBA" id="ARBA00022917"/>
    </source>
</evidence>
<dbReference type="AlphaFoldDB" id="A0A4Y7IUM9"/>
<evidence type="ECO:0000256" key="1">
    <source>
        <dbReference type="ARBA" id="ARBA00003130"/>
    </source>
</evidence>
<gene>
    <name evidence="5" type="ORF">C5167_019875</name>
</gene>
<dbReference type="Gramene" id="RZC51451">
    <property type="protein sequence ID" value="RZC51451"/>
    <property type="gene ID" value="C5167_019875"/>
</dbReference>
<dbReference type="PROSITE" id="PS50296">
    <property type="entry name" value="SUI1"/>
    <property type="match status" value="1"/>
</dbReference>
<dbReference type="CDD" id="cd11566">
    <property type="entry name" value="eIF1_SUI1"/>
    <property type="match status" value="1"/>
</dbReference>
<evidence type="ECO:0000313" key="6">
    <source>
        <dbReference type="Proteomes" id="UP000316621"/>
    </source>
</evidence>
<dbReference type="InterPro" id="IPR036877">
    <property type="entry name" value="SUI1_dom_sf"/>
</dbReference>
<dbReference type="Proteomes" id="UP000316621">
    <property type="component" value="Chromosome 2"/>
</dbReference>
<dbReference type="PIRSF" id="PIRSF004499">
    <property type="entry name" value="SUI1_euk"/>
    <property type="match status" value="1"/>
</dbReference>
<organism evidence="5 6">
    <name type="scientific">Papaver somniferum</name>
    <name type="common">Opium poppy</name>
    <dbReference type="NCBI Taxonomy" id="3469"/>
    <lineage>
        <taxon>Eukaryota</taxon>
        <taxon>Viridiplantae</taxon>
        <taxon>Streptophyta</taxon>
        <taxon>Embryophyta</taxon>
        <taxon>Tracheophyta</taxon>
        <taxon>Spermatophyta</taxon>
        <taxon>Magnoliopsida</taxon>
        <taxon>Ranunculales</taxon>
        <taxon>Papaveraceae</taxon>
        <taxon>Papaveroideae</taxon>
        <taxon>Papaver</taxon>
    </lineage>
</organism>
<dbReference type="InterPro" id="IPR001950">
    <property type="entry name" value="SUI1"/>
</dbReference>
<evidence type="ECO:0000313" key="5">
    <source>
        <dbReference type="EMBL" id="RZC51451.1"/>
    </source>
</evidence>
<protein>
    <recommendedName>
        <fullName evidence="4">SUI1 domain-containing protein</fullName>
    </recommendedName>
</protein>